<evidence type="ECO:0000259" key="2">
    <source>
        <dbReference type="Pfam" id="PF12728"/>
    </source>
</evidence>
<evidence type="ECO:0000313" key="4">
    <source>
        <dbReference type="Proteomes" id="UP001319080"/>
    </source>
</evidence>
<feature type="domain" description="Helix-turn-helix" evidence="2">
    <location>
        <begin position="32"/>
        <end position="81"/>
    </location>
</feature>
<comment type="caution">
    <text evidence="3">The sequence shown here is derived from an EMBL/GenBank/DDBJ whole genome shotgun (WGS) entry which is preliminary data.</text>
</comment>
<keyword evidence="1" id="KW-0175">Coiled coil</keyword>
<gene>
    <name evidence="3" type="ORF">KK062_28965</name>
</gene>
<organism evidence="3 4">
    <name type="scientific">Dawidia cretensis</name>
    <dbReference type="NCBI Taxonomy" id="2782350"/>
    <lineage>
        <taxon>Bacteria</taxon>
        <taxon>Pseudomonadati</taxon>
        <taxon>Bacteroidota</taxon>
        <taxon>Cytophagia</taxon>
        <taxon>Cytophagales</taxon>
        <taxon>Chryseotaleaceae</taxon>
        <taxon>Dawidia</taxon>
    </lineage>
</organism>
<accession>A0AAP2E5K2</accession>
<proteinExistence type="predicted"/>
<keyword evidence="3" id="KW-0238">DNA-binding</keyword>
<dbReference type="InterPro" id="IPR041657">
    <property type="entry name" value="HTH_17"/>
</dbReference>
<evidence type="ECO:0000313" key="3">
    <source>
        <dbReference type="EMBL" id="MBT1712309.1"/>
    </source>
</evidence>
<reference evidence="3 4" key="1">
    <citation type="submission" date="2021-05" db="EMBL/GenBank/DDBJ databases">
        <title>A Polyphasic approach of four new species of the genus Ohtaekwangia: Ohtaekwangia histidinii sp. nov., Ohtaekwangia cretensis sp. nov., Ohtaekwangia indiensis sp. nov., Ohtaekwangia reichenbachii sp. nov. from diverse environment.</title>
        <authorList>
            <person name="Octaviana S."/>
        </authorList>
    </citation>
    <scope>NUCLEOTIDE SEQUENCE [LARGE SCALE GENOMIC DNA]</scope>
    <source>
        <strain evidence="3 4">PWU5</strain>
    </source>
</reference>
<name>A0AAP2E5K2_9BACT</name>
<keyword evidence="4" id="KW-1185">Reference proteome</keyword>
<sequence length="85" mass="9806">MTVGDLEAFKQQLFEELQNLLRERRTNENKQWLRSADVRKMLSISAGTLQNLRITGVLSFVKVRGIMLYKHEDIIALLESGSQTK</sequence>
<dbReference type="EMBL" id="JAHESE010000059">
    <property type="protein sequence ID" value="MBT1712309.1"/>
    <property type="molecule type" value="Genomic_DNA"/>
</dbReference>
<dbReference type="AlphaFoldDB" id="A0AAP2E5K2"/>
<dbReference type="Proteomes" id="UP001319080">
    <property type="component" value="Unassembled WGS sequence"/>
</dbReference>
<dbReference type="Pfam" id="PF12728">
    <property type="entry name" value="HTH_17"/>
    <property type="match status" value="1"/>
</dbReference>
<evidence type="ECO:0000256" key="1">
    <source>
        <dbReference type="SAM" id="Coils"/>
    </source>
</evidence>
<protein>
    <submittedName>
        <fullName evidence="3">DNA-binding protein</fullName>
    </submittedName>
</protein>
<feature type="coiled-coil region" evidence="1">
    <location>
        <begin position="3"/>
        <end position="30"/>
    </location>
</feature>
<dbReference type="PANTHER" id="PTHR34585:SF22">
    <property type="entry name" value="HELIX-TURN-HELIX DOMAIN-CONTAINING PROTEIN"/>
    <property type="match status" value="1"/>
</dbReference>
<dbReference type="GO" id="GO:0003677">
    <property type="term" value="F:DNA binding"/>
    <property type="evidence" value="ECO:0007669"/>
    <property type="project" value="UniProtKB-KW"/>
</dbReference>
<dbReference type="PANTHER" id="PTHR34585">
    <property type="match status" value="1"/>
</dbReference>